<proteinExistence type="predicted"/>
<organism evidence="1 2">
    <name type="scientific">Aristaeella lactis</name>
    <dbReference type="NCBI Taxonomy" id="3046383"/>
    <lineage>
        <taxon>Bacteria</taxon>
        <taxon>Bacillati</taxon>
        <taxon>Bacillota</taxon>
        <taxon>Clostridia</taxon>
        <taxon>Eubacteriales</taxon>
        <taxon>Aristaeellaceae</taxon>
        <taxon>Aristaeella</taxon>
    </lineage>
</organism>
<gene>
    <name evidence="1" type="ORF">SAMN06297397_0791</name>
</gene>
<dbReference type="Proteomes" id="UP000192328">
    <property type="component" value="Unassembled WGS sequence"/>
</dbReference>
<reference evidence="1" key="1">
    <citation type="submission" date="2017-04" db="EMBL/GenBank/DDBJ databases">
        <authorList>
            <person name="Varghese N."/>
            <person name="Submissions S."/>
        </authorList>
    </citation>
    <scope>NUCLEOTIDE SEQUENCE</scope>
    <source>
        <strain evidence="1">WTE2008</strain>
    </source>
</reference>
<protein>
    <submittedName>
        <fullName evidence="1">Predicted dehydrogenase</fullName>
    </submittedName>
</protein>
<comment type="caution">
    <text evidence="1">The sequence shown here is derived from an EMBL/GenBank/DDBJ whole genome shotgun (WGS) entry which is preliminary data.</text>
</comment>
<evidence type="ECO:0000313" key="1">
    <source>
        <dbReference type="EMBL" id="SMC41843.1"/>
    </source>
</evidence>
<evidence type="ECO:0000313" key="2">
    <source>
        <dbReference type="Proteomes" id="UP000192328"/>
    </source>
</evidence>
<accession>A0AC61PJ49</accession>
<sequence>MNYCTAALFNMNYRPMADMNYSPAGEYEDLWLLKQPNELFECVEYDDMDKIMGTSKVRLGVIGIGNMGTEHCRNILAGKCPEIELAAVADVRPERVEWARKELPAGVRVYDSGRELIRDQQCDAVLVAVPHYLHEQMTVQALSNGMHVMCEKPIAVEAAAAKRMIRAAETSGKTLALMFNQRTNSLYRAIKQILDSKEPGEIKRVNWIVTDWYRTQKYYDSGSWRATWAGEGGGVLLNQCPHQIDLLIWLCGMPKTVHAHCHEGKWHHIEVEDDVTAYLEFMNGATGVFIASTGDLPGTNRLEIDCEKGKIVCEDGKVLYTRLDENERELCFRSDDPWYRGHTKEEEVKTNGENPQHVGVLNAFAGHLLHGTPLIADAEDGLRALQLSNAIHYSGWTGKAVSVPVPQKSFHEELEKKIAGSHSRKTGDITYESDHSGTGSRR</sequence>
<dbReference type="EMBL" id="FWXZ01000001">
    <property type="protein sequence ID" value="SMC41843.1"/>
    <property type="molecule type" value="Genomic_DNA"/>
</dbReference>
<keyword evidence="2" id="KW-1185">Reference proteome</keyword>
<name>A0AC61PJ49_9FIRM</name>